<dbReference type="PANTHER" id="PTHR30160">
    <property type="entry name" value="TETRAACYLDISACCHARIDE 4'-KINASE-RELATED"/>
    <property type="match status" value="1"/>
</dbReference>
<reference evidence="6 7" key="1">
    <citation type="submission" date="2020-02" db="EMBL/GenBank/DDBJ databases">
        <authorList>
            <person name="Kim M.K."/>
        </authorList>
    </citation>
    <scope>NUCLEOTIDE SEQUENCE [LARGE SCALE GENOMIC DNA]</scope>
    <source>
        <strain evidence="6 7">17J57-3</strain>
    </source>
</reference>
<dbReference type="Proteomes" id="UP000482155">
    <property type="component" value="Unassembled WGS sequence"/>
</dbReference>
<dbReference type="Pfam" id="PF01075">
    <property type="entry name" value="Glyco_transf_9"/>
    <property type="match status" value="1"/>
</dbReference>
<comment type="caution">
    <text evidence="6">The sequence shown here is derived from an EMBL/GenBank/DDBJ whole genome shotgun (WGS) entry which is preliminary data.</text>
</comment>
<keyword evidence="1" id="KW-0328">Glycosyltransferase</keyword>
<accession>A0A6B3SPN8</accession>
<dbReference type="InterPro" id="IPR051199">
    <property type="entry name" value="LPS_LOS_Heptosyltrfase"/>
</dbReference>
<dbReference type="InterPro" id="IPR002201">
    <property type="entry name" value="Glyco_trans_9"/>
</dbReference>
<dbReference type="CDD" id="cd03789">
    <property type="entry name" value="GT9_LPS_heptosyltransferase"/>
    <property type="match status" value="1"/>
</dbReference>
<dbReference type="GO" id="GO:0005829">
    <property type="term" value="C:cytosol"/>
    <property type="evidence" value="ECO:0007669"/>
    <property type="project" value="TreeGrafter"/>
</dbReference>
<keyword evidence="2 6" id="KW-0808">Transferase</keyword>
<evidence type="ECO:0000313" key="7">
    <source>
        <dbReference type="Proteomes" id="UP000482155"/>
    </source>
</evidence>
<evidence type="ECO:0000256" key="5">
    <source>
        <dbReference type="ARBA" id="ARBA00047503"/>
    </source>
</evidence>
<evidence type="ECO:0000256" key="1">
    <source>
        <dbReference type="ARBA" id="ARBA00022676"/>
    </source>
</evidence>
<evidence type="ECO:0000256" key="2">
    <source>
        <dbReference type="ARBA" id="ARBA00022679"/>
    </source>
</evidence>
<dbReference type="InterPro" id="IPR011910">
    <property type="entry name" value="RfaF"/>
</dbReference>
<sequence>MTSAAWQQARRILCVRLDYLGDVLMTTPAMRALRESSPGSRITLLTSSGGGAVAPFIPEIDDVIAYDAPWLKNGAPHPPAEDRKMIDLLAEGNFDAAVIFTVYSQNPLPSAMLCHLAGIPLRLAHSRENPYRLLTDWVTETEPEQQVRHEVRRQLDLVATVGAKTADERLSFRVLPEHRERMQRVLRELAAPTDRPWIMLHPGATAASRRYPAASFVRAARMLVERSNCLVLITGGAGERELAASIASQVPGALSVADRFGLGELAALIEACSLVICNNTGPAHLAAALGTPVVDLYALTNPQHTPWQVPAKVLFHDVDCRFCYKSVCPQGHHACLQRVDPYSVADAGMALLRGEGVSSGMPLINALQDIAAGARS</sequence>
<gene>
    <name evidence="6" type="primary">waaF</name>
    <name evidence="6" type="ORF">G3574_04715</name>
</gene>
<dbReference type="NCBIfam" id="TIGR02195">
    <property type="entry name" value="heptsyl_trn_II"/>
    <property type="match status" value="1"/>
</dbReference>
<comment type="similarity">
    <text evidence="3">Belongs to the glycosyltransferase 9 family.</text>
</comment>
<proteinExistence type="inferred from homology"/>
<dbReference type="SUPFAM" id="SSF53756">
    <property type="entry name" value="UDP-Glycosyltransferase/glycogen phosphorylase"/>
    <property type="match status" value="1"/>
</dbReference>
<evidence type="ECO:0000256" key="4">
    <source>
        <dbReference type="ARBA" id="ARBA00044042"/>
    </source>
</evidence>
<dbReference type="GO" id="GO:0009244">
    <property type="term" value="P:lipopolysaccharide core region biosynthetic process"/>
    <property type="evidence" value="ECO:0007669"/>
    <property type="project" value="TreeGrafter"/>
</dbReference>
<dbReference type="RefSeq" id="WP_163960860.1">
    <property type="nucleotide sequence ID" value="NZ_JAAIVB010000012.1"/>
</dbReference>
<dbReference type="GO" id="GO:0008713">
    <property type="term" value="F:ADP-heptose-lipopolysaccharide heptosyltransferase activity"/>
    <property type="evidence" value="ECO:0007669"/>
    <property type="project" value="UniProtKB-EC"/>
</dbReference>
<dbReference type="AlphaFoldDB" id="A0A6B3SPN8"/>
<evidence type="ECO:0000256" key="3">
    <source>
        <dbReference type="ARBA" id="ARBA00043995"/>
    </source>
</evidence>
<organism evidence="6 7">
    <name type="scientific">Noviherbaspirillum galbum</name>
    <dbReference type="NCBI Taxonomy" id="2709383"/>
    <lineage>
        <taxon>Bacteria</taxon>
        <taxon>Pseudomonadati</taxon>
        <taxon>Pseudomonadota</taxon>
        <taxon>Betaproteobacteria</taxon>
        <taxon>Burkholderiales</taxon>
        <taxon>Oxalobacteraceae</taxon>
        <taxon>Noviherbaspirillum</taxon>
    </lineage>
</organism>
<comment type="catalytic activity">
    <reaction evidence="5">
        <text>an L-alpha-D-Hep-(1-&gt;5)-[alpha-Kdo-(2-&gt;4)]-alpha-Kdo-(2-&gt;6)-lipid A + ADP-L-glycero-beta-D-manno-heptose = an L-alpha-D-Hep-(1-&gt;3)-L-alpha-D-Hep-(1-&gt;5)-[alpha-Kdo-(2-&gt;4)]-alpha-Kdo-(2-&gt;6)-lipid A + ADP + H(+)</text>
        <dbReference type="Rhea" id="RHEA:74071"/>
        <dbReference type="ChEBI" id="CHEBI:15378"/>
        <dbReference type="ChEBI" id="CHEBI:61506"/>
        <dbReference type="ChEBI" id="CHEBI:193068"/>
        <dbReference type="ChEBI" id="CHEBI:193069"/>
        <dbReference type="ChEBI" id="CHEBI:456216"/>
        <dbReference type="EC" id="2.4.99.24"/>
    </reaction>
</comment>
<dbReference type="EC" id="2.4.99.24" evidence="4"/>
<protein>
    <recommendedName>
        <fullName evidence="4">lipopolysaccharide heptosyltransferase II</fullName>
        <ecNumber evidence="4">2.4.99.24</ecNumber>
    </recommendedName>
</protein>
<dbReference type="EMBL" id="JAAIVB010000012">
    <property type="protein sequence ID" value="NEX60372.1"/>
    <property type="molecule type" value="Genomic_DNA"/>
</dbReference>
<evidence type="ECO:0000313" key="6">
    <source>
        <dbReference type="EMBL" id="NEX60372.1"/>
    </source>
</evidence>
<name>A0A6B3SPN8_9BURK</name>
<dbReference type="Gene3D" id="3.40.50.2000">
    <property type="entry name" value="Glycogen Phosphorylase B"/>
    <property type="match status" value="2"/>
</dbReference>
<keyword evidence="7" id="KW-1185">Reference proteome</keyword>